<organism evidence="1 2">
    <name type="scientific">Planktothrix agardhii</name>
    <name type="common">Oscillatoria agardhii</name>
    <dbReference type="NCBI Taxonomy" id="1160"/>
    <lineage>
        <taxon>Bacteria</taxon>
        <taxon>Bacillati</taxon>
        <taxon>Cyanobacteriota</taxon>
        <taxon>Cyanophyceae</taxon>
        <taxon>Oscillatoriophycideae</taxon>
        <taxon>Oscillatoriales</taxon>
        <taxon>Microcoleaceae</taxon>
        <taxon>Planktothrix</taxon>
    </lineage>
</organism>
<dbReference type="GO" id="GO:0015667">
    <property type="term" value="F:site-specific DNA-methyltransferase (cytosine-N4-specific) activity"/>
    <property type="evidence" value="ECO:0007669"/>
    <property type="project" value="UniProtKB-EC"/>
</dbReference>
<protein>
    <submittedName>
        <fullName evidence="1">Modification methylase BamHI</fullName>
        <ecNumber evidence="1">2.1.1.113</ecNumber>
    </submittedName>
</protein>
<evidence type="ECO:0000313" key="2">
    <source>
        <dbReference type="Proteomes" id="UP001153761"/>
    </source>
</evidence>
<reference evidence="1" key="1">
    <citation type="submission" date="2020-09" db="EMBL/GenBank/DDBJ databases">
        <authorList>
            <person name="Blom J."/>
        </authorList>
    </citation>
    <scope>NUCLEOTIDE SEQUENCE</scope>
    <source>
        <strain evidence="1">No.66</strain>
    </source>
</reference>
<accession>A0AAD1Q050</accession>
<gene>
    <name evidence="1" type="ORF">PANO66_01134</name>
</gene>
<keyword evidence="1" id="KW-0489">Methyltransferase</keyword>
<dbReference type="GO" id="GO:0032259">
    <property type="term" value="P:methylation"/>
    <property type="evidence" value="ECO:0007669"/>
    <property type="project" value="UniProtKB-KW"/>
</dbReference>
<evidence type="ECO:0000313" key="1">
    <source>
        <dbReference type="EMBL" id="CAD5927838.1"/>
    </source>
</evidence>
<keyword evidence="1" id="KW-0808">Transferase</keyword>
<dbReference type="EMBL" id="LR882963">
    <property type="protein sequence ID" value="CAD5927838.1"/>
    <property type="molecule type" value="Genomic_DNA"/>
</dbReference>
<dbReference type="Proteomes" id="UP001153761">
    <property type="component" value="Chromosome"/>
</dbReference>
<name>A0AAD1Q050_PLAAG</name>
<dbReference type="AlphaFoldDB" id="A0AAD1Q050"/>
<dbReference type="RefSeq" id="WP_301947671.1">
    <property type="nucleotide sequence ID" value="NZ_LR882963.1"/>
</dbReference>
<proteinExistence type="predicted"/>
<sequence length="40" mass="4588">MNPLGVNLTDVWTDIPHCDVIIERLTEGNLHYHKNNDSVN</sequence>
<dbReference type="EC" id="2.1.1.113" evidence="1"/>